<dbReference type="RefSeq" id="WP_106890527.1">
    <property type="nucleotide sequence ID" value="NZ_CP027860.1"/>
</dbReference>
<dbReference type="OrthoDB" id="9795226at2"/>
<accession>A0A2P1PP25</accession>
<dbReference type="InterPro" id="IPR023065">
    <property type="entry name" value="Uncharacterised_ApaG"/>
</dbReference>
<dbReference type="PANTHER" id="PTHR47191">
    <property type="entry name" value="OS05G0170800 PROTEIN"/>
    <property type="match status" value="1"/>
</dbReference>
<dbReference type="InterPro" id="IPR036767">
    <property type="entry name" value="ApaG_sf"/>
</dbReference>
<dbReference type="EMBL" id="CP027860">
    <property type="protein sequence ID" value="AVP96599.1"/>
    <property type="molecule type" value="Genomic_DNA"/>
</dbReference>
<dbReference type="Proteomes" id="UP000241074">
    <property type="component" value="Chromosome"/>
</dbReference>
<reference evidence="4 5" key="1">
    <citation type="submission" date="2018-03" db="EMBL/GenBank/DDBJ databases">
        <title>Ahniella affigens gen. nov., sp. nov., a gammaproteobacterium isolated from sandy soil near a stream.</title>
        <authorList>
            <person name="Ko Y."/>
            <person name="Kim J.-H."/>
        </authorList>
    </citation>
    <scope>NUCLEOTIDE SEQUENCE [LARGE SCALE GENOMIC DNA]</scope>
    <source>
        <strain evidence="4 5">D13</strain>
    </source>
</reference>
<evidence type="ECO:0000256" key="1">
    <source>
        <dbReference type="ARBA" id="ARBA00017693"/>
    </source>
</evidence>
<dbReference type="HAMAP" id="MF_00791">
    <property type="entry name" value="ApaG"/>
    <property type="match status" value="1"/>
</dbReference>
<dbReference type="AlphaFoldDB" id="A0A2P1PP25"/>
<dbReference type="Pfam" id="PF04379">
    <property type="entry name" value="DUF525"/>
    <property type="match status" value="1"/>
</dbReference>
<dbReference type="InterPro" id="IPR007474">
    <property type="entry name" value="ApaG_domain"/>
</dbReference>
<evidence type="ECO:0000313" key="5">
    <source>
        <dbReference type="Proteomes" id="UP000241074"/>
    </source>
</evidence>
<dbReference type="KEGG" id="xba:C7S18_05000"/>
<gene>
    <name evidence="2" type="primary">apaG</name>
    <name evidence="4" type="ORF">C7S18_05000</name>
</gene>
<dbReference type="NCBIfam" id="NF003967">
    <property type="entry name" value="PRK05461.1"/>
    <property type="match status" value="1"/>
</dbReference>
<feature type="domain" description="ApaG" evidence="3">
    <location>
        <begin position="2"/>
        <end position="126"/>
    </location>
</feature>
<dbReference type="Gene3D" id="2.60.40.1470">
    <property type="entry name" value="ApaG domain"/>
    <property type="match status" value="1"/>
</dbReference>
<sequence length="126" mass="13919">MNSPSPSIQIDVNTRFLPDQSTPEQNRYAFAYTITITNKGRAPAQLVSRHWLITHGNGKIDEVRGPGVVGETPRLMPGEAFEYTSGAILEAPVGTMEGSYQMVTDEGDQFDAPIKRFVLSMPRVLH</sequence>
<evidence type="ECO:0000256" key="2">
    <source>
        <dbReference type="HAMAP-Rule" id="MF_00791"/>
    </source>
</evidence>
<name>A0A2P1PP25_9GAMM</name>
<dbReference type="SUPFAM" id="SSF110069">
    <property type="entry name" value="ApaG-like"/>
    <property type="match status" value="1"/>
</dbReference>
<keyword evidence="5" id="KW-1185">Reference proteome</keyword>
<proteinExistence type="inferred from homology"/>
<reference evidence="4 5" key="2">
    <citation type="submission" date="2018-03" db="EMBL/GenBank/DDBJ databases">
        <authorList>
            <person name="Keele B.F."/>
        </authorList>
    </citation>
    <scope>NUCLEOTIDE SEQUENCE [LARGE SCALE GENOMIC DNA]</scope>
    <source>
        <strain evidence="4 5">D13</strain>
    </source>
</reference>
<organism evidence="4 5">
    <name type="scientific">Ahniella affigens</name>
    <dbReference type="NCBI Taxonomy" id="2021234"/>
    <lineage>
        <taxon>Bacteria</taxon>
        <taxon>Pseudomonadati</taxon>
        <taxon>Pseudomonadota</taxon>
        <taxon>Gammaproteobacteria</taxon>
        <taxon>Lysobacterales</taxon>
        <taxon>Rhodanobacteraceae</taxon>
        <taxon>Ahniella</taxon>
    </lineage>
</organism>
<evidence type="ECO:0000259" key="3">
    <source>
        <dbReference type="PROSITE" id="PS51087"/>
    </source>
</evidence>
<protein>
    <recommendedName>
        <fullName evidence="1 2">Protein ApaG</fullName>
    </recommendedName>
</protein>
<dbReference type="PROSITE" id="PS51087">
    <property type="entry name" value="APAG"/>
    <property type="match status" value="1"/>
</dbReference>
<evidence type="ECO:0000313" key="4">
    <source>
        <dbReference type="EMBL" id="AVP96599.1"/>
    </source>
</evidence>
<dbReference type="InterPro" id="IPR050718">
    <property type="entry name" value="ApaG-like"/>
</dbReference>
<dbReference type="PANTHER" id="PTHR47191:SF2">
    <property type="entry name" value="OS05G0170800 PROTEIN"/>
    <property type="match status" value="1"/>
</dbReference>